<keyword evidence="3" id="KW-1185">Reference proteome</keyword>
<dbReference type="Proteomes" id="UP001552299">
    <property type="component" value="Unassembled WGS sequence"/>
</dbReference>
<comment type="caution">
    <text evidence="2">The sequence shown here is derived from an EMBL/GenBank/DDBJ whole genome shotgun (WGS) entry which is preliminary data.</text>
</comment>
<organism evidence="2 3">
    <name type="scientific">Dendrobium thyrsiflorum</name>
    <name type="common">Pinecone-like raceme dendrobium</name>
    <name type="synonym">Orchid</name>
    <dbReference type="NCBI Taxonomy" id="117978"/>
    <lineage>
        <taxon>Eukaryota</taxon>
        <taxon>Viridiplantae</taxon>
        <taxon>Streptophyta</taxon>
        <taxon>Embryophyta</taxon>
        <taxon>Tracheophyta</taxon>
        <taxon>Spermatophyta</taxon>
        <taxon>Magnoliopsida</taxon>
        <taxon>Liliopsida</taxon>
        <taxon>Asparagales</taxon>
        <taxon>Orchidaceae</taxon>
        <taxon>Epidendroideae</taxon>
        <taxon>Malaxideae</taxon>
        <taxon>Dendrobiinae</taxon>
        <taxon>Dendrobium</taxon>
    </lineage>
</organism>
<reference evidence="2 3" key="1">
    <citation type="journal article" date="2024" name="Plant Biotechnol. J.">
        <title>Dendrobium thyrsiflorum genome and its molecular insights into genes involved in important horticultural traits.</title>
        <authorList>
            <person name="Chen B."/>
            <person name="Wang J.Y."/>
            <person name="Zheng P.J."/>
            <person name="Li K.L."/>
            <person name="Liang Y.M."/>
            <person name="Chen X.F."/>
            <person name="Zhang C."/>
            <person name="Zhao X."/>
            <person name="He X."/>
            <person name="Zhang G.Q."/>
            <person name="Liu Z.J."/>
            <person name="Xu Q."/>
        </authorList>
    </citation>
    <scope>NUCLEOTIDE SEQUENCE [LARGE SCALE GENOMIC DNA]</scope>
    <source>
        <strain evidence="2">GZMU011</strain>
    </source>
</reference>
<name>A0ABD0UG42_DENTH</name>
<accession>A0ABD0UG42</accession>
<gene>
    <name evidence="2" type="ORF">M5K25_019772</name>
</gene>
<feature type="region of interest" description="Disordered" evidence="1">
    <location>
        <begin position="13"/>
        <end position="63"/>
    </location>
</feature>
<dbReference type="EMBL" id="JANQDX010000015">
    <property type="protein sequence ID" value="KAL0911618.1"/>
    <property type="molecule type" value="Genomic_DNA"/>
</dbReference>
<protein>
    <submittedName>
        <fullName evidence="2">Uncharacterized protein</fullName>
    </submittedName>
</protein>
<evidence type="ECO:0000313" key="2">
    <source>
        <dbReference type="EMBL" id="KAL0911618.1"/>
    </source>
</evidence>
<proteinExistence type="predicted"/>
<evidence type="ECO:0000313" key="3">
    <source>
        <dbReference type="Proteomes" id="UP001552299"/>
    </source>
</evidence>
<dbReference type="AlphaFoldDB" id="A0ABD0UG42"/>
<evidence type="ECO:0000256" key="1">
    <source>
        <dbReference type="SAM" id="MobiDB-lite"/>
    </source>
</evidence>
<sequence>MDVRFAALEEMTKKMLKDKQKPATSETAGGHGRGENPNPFKGRENPKVEVLEGDDGMPPLEPLSREKMSMRYDRRGADFVGRMEEFHRRCADFEGRREEFYRRGADFEGRKGEYDKGFGCLLANSSITLGLLANSSISYHIAVAAVMRLPGKQEKLWMRVKTRDELAQFCCHVLDNIAAGLRCVVANDCWIVLSNANCTSHLWTSGEIFSFMLVYAA</sequence>
<feature type="compositionally biased region" description="Basic and acidic residues" evidence="1">
    <location>
        <begin position="41"/>
        <end position="50"/>
    </location>
</feature>